<keyword evidence="2" id="KW-1185">Reference proteome</keyword>
<organism evidence="1 2">
    <name type="scientific">Thalassiosira oceanica</name>
    <name type="common">Marine diatom</name>
    <dbReference type="NCBI Taxonomy" id="159749"/>
    <lineage>
        <taxon>Eukaryota</taxon>
        <taxon>Sar</taxon>
        <taxon>Stramenopiles</taxon>
        <taxon>Ochrophyta</taxon>
        <taxon>Bacillariophyta</taxon>
        <taxon>Coscinodiscophyceae</taxon>
        <taxon>Thalassiosirophycidae</taxon>
        <taxon>Thalassiosirales</taxon>
        <taxon>Thalassiosiraceae</taxon>
        <taxon>Thalassiosira</taxon>
    </lineage>
</organism>
<reference evidence="1 2" key="1">
    <citation type="journal article" date="2012" name="Genome Biol.">
        <title>Genome and low-iron response of an oceanic diatom adapted to chronic iron limitation.</title>
        <authorList>
            <person name="Lommer M."/>
            <person name="Specht M."/>
            <person name="Roy A.S."/>
            <person name="Kraemer L."/>
            <person name="Andreson R."/>
            <person name="Gutowska M.A."/>
            <person name="Wolf J."/>
            <person name="Bergner S.V."/>
            <person name="Schilhabel M.B."/>
            <person name="Klostermeier U.C."/>
            <person name="Beiko R.G."/>
            <person name="Rosenstiel P."/>
            <person name="Hippler M."/>
            <person name="Laroche J."/>
        </authorList>
    </citation>
    <scope>NUCLEOTIDE SEQUENCE [LARGE SCALE GENOMIC DNA]</scope>
    <source>
        <strain evidence="1 2">CCMP1005</strain>
    </source>
</reference>
<comment type="caution">
    <text evidence="1">The sequence shown here is derived from an EMBL/GenBank/DDBJ whole genome shotgun (WGS) entry which is preliminary data.</text>
</comment>
<protein>
    <submittedName>
        <fullName evidence="1">Uncharacterized protein</fullName>
    </submittedName>
</protein>
<accession>K0S4I4</accession>
<name>K0S4I4_THAOC</name>
<sequence>MRIIHDMIEALVARGRGETQSLPSTYLKLWADGPSRGFAWSQSSRIDGVETELVLAKAAAPSKKLFVLTCLETCVLGSNFTLSAVVTGKYALLRYVEHLVAMNVANEGGAIVEYKKHYEGAKLPKKGELCRFFITSPLHSSRFKTADEGTSESGECIGIVIRLALQAVSFVAIAAALAFGLCPSDVQLLGYTRAADALARGLTLLSEAKDWIQAAIAALLKQVKDALVGLVSTSTTALGRQARSALFLASMCGLVLVCFGERQVAASIGGLRRLKGRASDKLARSRVSPRPRLLCNRAARLYGSAIGGSHGIGIVI</sequence>
<dbReference type="AlphaFoldDB" id="K0S4I4"/>
<dbReference type="Proteomes" id="UP000266841">
    <property type="component" value="Unassembled WGS sequence"/>
</dbReference>
<evidence type="ECO:0000313" key="2">
    <source>
        <dbReference type="Proteomes" id="UP000266841"/>
    </source>
</evidence>
<dbReference type="EMBL" id="AGNL01021437">
    <property type="protein sequence ID" value="EJK60165.1"/>
    <property type="molecule type" value="Genomic_DNA"/>
</dbReference>
<proteinExistence type="predicted"/>
<gene>
    <name evidence="1" type="ORF">THAOC_19534</name>
</gene>
<evidence type="ECO:0000313" key="1">
    <source>
        <dbReference type="EMBL" id="EJK60165.1"/>
    </source>
</evidence>